<proteinExistence type="predicted"/>
<dbReference type="InterPro" id="IPR027417">
    <property type="entry name" value="P-loop_NTPase"/>
</dbReference>
<dbReference type="SUPFAM" id="SSF52540">
    <property type="entry name" value="P-loop containing nucleoside triphosphate hydrolases"/>
    <property type="match status" value="1"/>
</dbReference>
<name>B2BKB0_9BACT</name>
<reference evidence="1" key="1">
    <citation type="journal article" date="2011" name="PLoS ONE">
        <title>A novel metagenomic short-chain dehydrogenase/reductase attenuates Pseudomonas aeruginosa biofilm formation and virulence on Caenorhabditis elegans.</title>
        <authorList>
            <person name="Bijtenhoorn P."/>
            <person name="Mayerhofer H."/>
            <person name="Muller-Dieckmann J."/>
            <person name="Utpatel C."/>
            <person name="Schipper C."/>
            <person name="Hornung C."/>
            <person name="Szesny M."/>
            <person name="Grond S."/>
            <person name="Thurmer A."/>
            <person name="Brzuszkiewicz E."/>
            <person name="Daniel R."/>
            <person name="Dierking K."/>
            <person name="Schulenburg H."/>
            <person name="Streit W.R."/>
        </authorList>
    </citation>
    <scope>NUCLEOTIDE SEQUENCE</scope>
</reference>
<organism evidence="1">
    <name type="scientific">uncultured bacterium Bio5</name>
    <dbReference type="NCBI Taxonomy" id="460938"/>
    <lineage>
        <taxon>Bacteria</taxon>
        <taxon>environmental samples</taxon>
    </lineage>
</organism>
<sequence>MRFSSSKPGSLFQPKRSVWKGGDGFNVVRSNRRGQQVRYYPLWIRSPKPHPKDILNRNRGNRTPREDAISVPQVSLFLDPVRRQAFIYWKHSKHGGSMRLVFIFGLPATGKLTVGTELSKIVDYKLFHNHLVVDLLLSTFEFGSQPFVELREEFWLSVFDQACRCQLKGLIFTFNPESTVRANFVERTVNVIERNRGRIDFVELVCPLSELKYRLDSPSRLQYRKLSSLSLFEQLHAGGAFDTSYMPKPVLTIDTSLKSPKEAAAEISTALDLI</sequence>
<protein>
    <recommendedName>
        <fullName evidence="2">Shikimate kinase</fullName>
    </recommendedName>
</protein>
<accession>B2BKB0</accession>
<dbReference type="AlphaFoldDB" id="B2BKB0"/>
<dbReference type="EMBL" id="EF530730">
    <property type="protein sequence ID" value="ABU51099.1"/>
    <property type="molecule type" value="Genomic_DNA"/>
</dbReference>
<evidence type="ECO:0008006" key="2">
    <source>
        <dbReference type="Google" id="ProtNLM"/>
    </source>
</evidence>
<dbReference type="Gene3D" id="3.40.50.300">
    <property type="entry name" value="P-loop containing nucleotide triphosphate hydrolases"/>
    <property type="match status" value="1"/>
</dbReference>
<evidence type="ECO:0000313" key="1">
    <source>
        <dbReference type="EMBL" id="ABU51099.1"/>
    </source>
</evidence>